<dbReference type="EMBL" id="PDUD01000036">
    <property type="protein sequence ID" value="PHN02792.1"/>
    <property type="molecule type" value="Genomic_DNA"/>
</dbReference>
<dbReference type="SUPFAM" id="SSF53756">
    <property type="entry name" value="UDP-Glycosyltransferase/glycogen phosphorylase"/>
    <property type="match status" value="1"/>
</dbReference>
<comment type="pathway">
    <text evidence="3 8">Glycan biosynthesis; glycogen biosynthesis.</text>
</comment>
<dbReference type="CDD" id="cd03791">
    <property type="entry name" value="GT5_Glycogen_synthase_DULL1-like"/>
    <property type="match status" value="1"/>
</dbReference>
<dbReference type="EC" id="2.4.1.21" evidence="8"/>
<evidence type="ECO:0000313" key="11">
    <source>
        <dbReference type="EMBL" id="PHN02792.1"/>
    </source>
</evidence>
<dbReference type="PANTHER" id="PTHR45825">
    <property type="entry name" value="GRANULE-BOUND STARCH SYNTHASE 1, CHLOROPLASTIC/AMYLOPLASTIC"/>
    <property type="match status" value="1"/>
</dbReference>
<dbReference type="Pfam" id="PF00534">
    <property type="entry name" value="Glycos_transf_1"/>
    <property type="match status" value="1"/>
</dbReference>
<evidence type="ECO:0000256" key="6">
    <source>
        <dbReference type="ARBA" id="ARBA00022679"/>
    </source>
</evidence>
<organism evidence="11 12">
    <name type="scientific">Flavilitoribacter nigricans (strain ATCC 23147 / DSM 23189 / NBRC 102662 / NCIMB 1420 / SS-2)</name>
    <name type="common">Lewinella nigricans</name>
    <dbReference type="NCBI Taxonomy" id="1122177"/>
    <lineage>
        <taxon>Bacteria</taxon>
        <taxon>Pseudomonadati</taxon>
        <taxon>Bacteroidota</taxon>
        <taxon>Saprospiria</taxon>
        <taxon>Saprospirales</taxon>
        <taxon>Lewinellaceae</taxon>
        <taxon>Flavilitoribacter</taxon>
    </lineage>
</organism>
<feature type="domain" description="Glycosyl transferase family 1" evidence="9">
    <location>
        <begin position="288"/>
        <end position="409"/>
    </location>
</feature>
<evidence type="ECO:0000256" key="4">
    <source>
        <dbReference type="ARBA" id="ARBA00010281"/>
    </source>
</evidence>
<evidence type="ECO:0000256" key="2">
    <source>
        <dbReference type="ARBA" id="ARBA00002764"/>
    </source>
</evidence>
<dbReference type="Proteomes" id="UP000223913">
    <property type="component" value="Unassembled WGS sequence"/>
</dbReference>
<sequence length="482" mass="54739">MKILHISAECYPAAKAGGLGDVVGALPKYLNKIGVESGVIIPKYHTKWVLAQQFTPVYKGSVRLHDHYHAFTIEKQVGDTLGFPLFVANIPGRFDRPGVYSDNNGQPYGDEVERALCFQQAVLQWIVQSPGKPEVLHCHDHHTGLIPFMVKHCPEYQSLARIPTVFTIHNGQYHGAFSWEKLYLLPFFDQEARGLLNWHFHINPMATAVKCAWRITTVSPSYLEELQTKANGMESLLYHEQFKCSGILNGIDQQVWDPAKDPYIPHHLKDDVGTYKQDNKLAILQHFKLDPQLPLITFIGRLVGEKGADLLPDLIKRVLYSGMRVAFAVLGTGERWLHDALREMTYEFPGRFDAKLEYNEGLAHQLYAGSDYLIMPSQVEPCGLNQMYAMRYGTLPIVRSVGGLKDTVPDIGEPDGSGRGIRFDHFNLDDAHLAVYRAVDFYQRQEAFQKVRSHIMTIDFSWENSAIQYNNIYNELMNISKS</sequence>
<dbReference type="Gene3D" id="3.40.50.2000">
    <property type="entry name" value="Glycogen Phosphorylase B"/>
    <property type="match status" value="2"/>
</dbReference>
<comment type="similarity">
    <text evidence="4 8">Belongs to the glycosyltransferase 1 family. Bacterial/plant glycogen synthase subfamily.</text>
</comment>
<dbReference type="NCBIfam" id="TIGR02095">
    <property type="entry name" value="glgA"/>
    <property type="match status" value="1"/>
</dbReference>
<gene>
    <name evidence="8" type="primary">glgA</name>
    <name evidence="11" type="ORF">CRP01_29865</name>
</gene>
<dbReference type="GO" id="GO:0004373">
    <property type="term" value="F:alpha-1,4-glucan glucosyltransferase (UDP-glucose donor) activity"/>
    <property type="evidence" value="ECO:0007669"/>
    <property type="project" value="InterPro"/>
</dbReference>
<feature type="binding site" evidence="8">
    <location>
        <position position="15"/>
    </location>
    <ligand>
        <name>ADP-alpha-D-glucose</name>
        <dbReference type="ChEBI" id="CHEBI:57498"/>
    </ligand>
</feature>
<reference evidence="11 12" key="1">
    <citation type="submission" date="2017-10" db="EMBL/GenBank/DDBJ databases">
        <title>The draft genome sequence of Lewinella nigricans NBRC 102662.</title>
        <authorList>
            <person name="Wang K."/>
        </authorList>
    </citation>
    <scope>NUCLEOTIDE SEQUENCE [LARGE SCALE GENOMIC DNA]</scope>
    <source>
        <strain evidence="11 12">NBRC 102662</strain>
    </source>
</reference>
<dbReference type="RefSeq" id="WP_099153732.1">
    <property type="nucleotide sequence ID" value="NZ_PDUD01000036.1"/>
</dbReference>
<evidence type="ECO:0000256" key="3">
    <source>
        <dbReference type="ARBA" id="ARBA00004964"/>
    </source>
</evidence>
<dbReference type="Pfam" id="PF08323">
    <property type="entry name" value="Glyco_transf_5"/>
    <property type="match status" value="1"/>
</dbReference>
<keyword evidence="7 8" id="KW-0320">Glycogen biosynthesis</keyword>
<keyword evidence="6 8" id="KW-0808">Transferase</keyword>
<evidence type="ECO:0000256" key="8">
    <source>
        <dbReference type="HAMAP-Rule" id="MF_00484"/>
    </source>
</evidence>
<proteinExistence type="inferred from homology"/>
<dbReference type="AlphaFoldDB" id="A0A2D0N2L6"/>
<dbReference type="InterPro" id="IPR013534">
    <property type="entry name" value="Starch_synth_cat_dom"/>
</dbReference>
<dbReference type="InterPro" id="IPR011835">
    <property type="entry name" value="GS/SS"/>
</dbReference>
<evidence type="ECO:0000259" key="10">
    <source>
        <dbReference type="Pfam" id="PF08323"/>
    </source>
</evidence>
<dbReference type="HAMAP" id="MF_00484">
    <property type="entry name" value="Glycogen_synth"/>
    <property type="match status" value="1"/>
</dbReference>
<feature type="domain" description="Starch synthase catalytic" evidence="10">
    <location>
        <begin position="2"/>
        <end position="237"/>
    </location>
</feature>
<dbReference type="OrthoDB" id="9808590at2"/>
<keyword evidence="12" id="KW-1185">Reference proteome</keyword>
<name>A0A2D0N2L6_FLAN2</name>
<evidence type="ECO:0000256" key="7">
    <source>
        <dbReference type="ARBA" id="ARBA00023056"/>
    </source>
</evidence>
<evidence type="ECO:0000313" key="12">
    <source>
        <dbReference type="Proteomes" id="UP000223913"/>
    </source>
</evidence>
<dbReference type="InterPro" id="IPR001296">
    <property type="entry name" value="Glyco_trans_1"/>
</dbReference>
<evidence type="ECO:0000256" key="1">
    <source>
        <dbReference type="ARBA" id="ARBA00001478"/>
    </source>
</evidence>
<evidence type="ECO:0000259" key="9">
    <source>
        <dbReference type="Pfam" id="PF00534"/>
    </source>
</evidence>
<dbReference type="GO" id="GO:0005978">
    <property type="term" value="P:glycogen biosynthetic process"/>
    <property type="evidence" value="ECO:0007669"/>
    <property type="project" value="UniProtKB-UniRule"/>
</dbReference>
<keyword evidence="5 8" id="KW-0328">Glycosyltransferase</keyword>
<evidence type="ECO:0000256" key="5">
    <source>
        <dbReference type="ARBA" id="ARBA00022676"/>
    </source>
</evidence>
<comment type="function">
    <text evidence="2 8">Synthesizes alpha-1,4-glucan chains using ADP-glucose.</text>
</comment>
<comment type="catalytic activity">
    <reaction evidence="1 8">
        <text>[(1-&gt;4)-alpha-D-glucosyl](n) + ADP-alpha-D-glucose = [(1-&gt;4)-alpha-D-glucosyl](n+1) + ADP + H(+)</text>
        <dbReference type="Rhea" id="RHEA:18189"/>
        <dbReference type="Rhea" id="RHEA-COMP:9584"/>
        <dbReference type="Rhea" id="RHEA-COMP:9587"/>
        <dbReference type="ChEBI" id="CHEBI:15378"/>
        <dbReference type="ChEBI" id="CHEBI:15444"/>
        <dbReference type="ChEBI" id="CHEBI:57498"/>
        <dbReference type="ChEBI" id="CHEBI:456216"/>
        <dbReference type="EC" id="2.4.1.21"/>
    </reaction>
</comment>
<comment type="caution">
    <text evidence="11">The sequence shown here is derived from an EMBL/GenBank/DDBJ whole genome shotgun (WGS) entry which is preliminary data.</text>
</comment>
<protein>
    <recommendedName>
        <fullName evidence="8">Glycogen synthase</fullName>
        <ecNumber evidence="8">2.4.1.21</ecNumber>
    </recommendedName>
    <alternativeName>
        <fullName evidence="8">Starch [bacterial glycogen] synthase</fullName>
    </alternativeName>
</protein>
<dbReference type="UniPathway" id="UPA00164"/>
<dbReference type="PANTHER" id="PTHR45825:SF11">
    <property type="entry name" value="ALPHA AMYLASE DOMAIN-CONTAINING PROTEIN"/>
    <property type="match status" value="1"/>
</dbReference>
<dbReference type="GO" id="GO:0009011">
    <property type="term" value="F:alpha-1,4-glucan glucosyltransferase (ADP-glucose donor) activity"/>
    <property type="evidence" value="ECO:0007669"/>
    <property type="project" value="UniProtKB-UniRule"/>
</dbReference>
<accession>A0A2D0N2L6</accession>